<reference evidence="2" key="1">
    <citation type="submission" date="2021-03" db="EMBL/GenBank/DDBJ databases">
        <authorList>
            <person name="Wang G."/>
        </authorList>
    </citation>
    <scope>NUCLEOTIDE SEQUENCE</scope>
    <source>
        <strain evidence="2">KCTC 12899</strain>
    </source>
</reference>
<dbReference type="Proteomes" id="UP000664417">
    <property type="component" value="Unassembled WGS sequence"/>
</dbReference>
<feature type="domain" description="PPM-type phosphatase" evidence="1">
    <location>
        <begin position="6"/>
        <end position="260"/>
    </location>
</feature>
<dbReference type="RefSeq" id="WP_207860302.1">
    <property type="nucleotide sequence ID" value="NZ_JAFREP010000016.1"/>
</dbReference>
<organism evidence="2 3">
    <name type="scientific">Acanthopleuribacter pedis</name>
    <dbReference type="NCBI Taxonomy" id="442870"/>
    <lineage>
        <taxon>Bacteria</taxon>
        <taxon>Pseudomonadati</taxon>
        <taxon>Acidobacteriota</taxon>
        <taxon>Holophagae</taxon>
        <taxon>Acanthopleuribacterales</taxon>
        <taxon>Acanthopleuribacteraceae</taxon>
        <taxon>Acanthopleuribacter</taxon>
    </lineage>
</organism>
<gene>
    <name evidence="2" type="ORF">J3U88_17870</name>
</gene>
<dbReference type="SUPFAM" id="SSF81606">
    <property type="entry name" value="PP2C-like"/>
    <property type="match status" value="1"/>
</dbReference>
<keyword evidence="3" id="KW-1185">Reference proteome</keyword>
<dbReference type="SMART" id="SM00331">
    <property type="entry name" value="PP2C_SIG"/>
    <property type="match status" value="1"/>
</dbReference>
<protein>
    <submittedName>
        <fullName evidence="2">Protein phosphatase 2C domain-containing protein</fullName>
    </submittedName>
</protein>
<dbReference type="EMBL" id="JAFREP010000016">
    <property type="protein sequence ID" value="MBO1320348.1"/>
    <property type="molecule type" value="Genomic_DNA"/>
</dbReference>
<dbReference type="Gene3D" id="3.60.40.10">
    <property type="entry name" value="PPM-type phosphatase domain"/>
    <property type="match status" value="1"/>
</dbReference>
<dbReference type="AlphaFoldDB" id="A0A8J7QLB2"/>
<dbReference type="Pfam" id="PF13672">
    <property type="entry name" value="PP2C_2"/>
    <property type="match status" value="1"/>
</dbReference>
<name>A0A8J7QLB2_9BACT</name>
<dbReference type="InterPro" id="IPR036457">
    <property type="entry name" value="PPM-type-like_dom_sf"/>
</dbReference>
<proteinExistence type="predicted"/>
<evidence type="ECO:0000259" key="1">
    <source>
        <dbReference type="SMART" id="SM00331"/>
    </source>
</evidence>
<accession>A0A8J7QLB2</accession>
<evidence type="ECO:0000313" key="3">
    <source>
        <dbReference type="Proteomes" id="UP000664417"/>
    </source>
</evidence>
<dbReference type="InterPro" id="IPR001932">
    <property type="entry name" value="PPM-type_phosphatase-like_dom"/>
</dbReference>
<comment type="caution">
    <text evidence="2">The sequence shown here is derived from an EMBL/GenBank/DDBJ whole genome shotgun (WGS) entry which is preliminary data.</text>
</comment>
<evidence type="ECO:0000313" key="2">
    <source>
        <dbReference type="EMBL" id="MBO1320348.1"/>
    </source>
</evidence>
<sequence>MRTLILDVGGYATQGGDGQEHAGNFCCSGAPPFFVVAAGRGEKAAQKLAGYLAVQRVAVLLQLARDRGHWFWHSSWGSPPVKQYANPLEAILQHAVSRAHDQLRRMSGQTRGISAMHTALTAGMIQGRELVFIHLGDTRLYRLRGGRLRCVTKDHTAAMKLLREGSISVDAYHAHPGRHVLTKYLGGASPHDAMFGAVDLAPGDAFLFCSPGVYNALSEHTMQNVLAGKPQDATRKAKALVLPAKNGSCSGSAAAVVVGVT</sequence>